<gene>
    <name evidence="1" type="primary">4.4</name>
</gene>
<dbReference type="Proteomes" id="UP000001722">
    <property type="component" value="Segment"/>
</dbReference>
<evidence type="ECO:0000313" key="2">
    <source>
        <dbReference type="Proteomes" id="UP000001722"/>
    </source>
</evidence>
<dbReference type="KEGG" id="vg:54967439"/>
<reference evidence="1 2" key="2">
    <citation type="journal article" date="2006" name="Mol. Microbiol.">
        <title>Evolution of bacteriophages infecting encapsulated bacteria: lessons from Escherichia coli K1-specific phages.</title>
        <authorList>
            <person name="Stummeyer K."/>
            <person name="Schwarzer D."/>
            <person name="Claus H."/>
            <person name="Vogel U."/>
            <person name="Gerardy-Schahn R."/>
            <person name="Muhlenhoff M."/>
        </authorList>
    </citation>
    <scope>NUCLEOTIDE SEQUENCE [LARGE SCALE GENOMIC DNA]</scope>
</reference>
<name>Q2WC91_BPK1F</name>
<keyword evidence="2" id="KW-1185">Reference proteome</keyword>
<dbReference type="RefSeq" id="YP_424938.1">
    <property type="nucleotide sequence ID" value="NC_007636.1"/>
</dbReference>
<reference evidence="2" key="1">
    <citation type="journal article" date="2005" name="J. Bacteriol.">
        <title>The genome of bacteriophage K1F, a T7-like phage that has acquired the ability to replicate on K1 strains of Escherichia coli.</title>
        <authorList>
            <person name="Scholl D."/>
            <person name="Merril C."/>
        </authorList>
    </citation>
    <scope>NUCLEOTIDE SEQUENCE [LARGE SCALE GENOMIC DNA]</scope>
</reference>
<dbReference type="EMBL" id="AM084414">
    <property type="protein sequence ID" value="CAJ29369.1"/>
    <property type="molecule type" value="Genomic_DNA"/>
</dbReference>
<sequence>MKQPACRTFWETSGSTLRHGRKLTGSSCTTSCVQTSRSRLKVIHSEWPL</sequence>
<proteinExistence type="predicted"/>
<dbReference type="GeneID" id="54967439"/>
<organismHost>
    <name type="scientific">Escherichia coli</name>
    <dbReference type="NCBI Taxonomy" id="562"/>
</organismHost>
<protein>
    <submittedName>
        <fullName evidence="1">Gp4.4 protein</fullName>
    </submittedName>
</protein>
<organism evidence="1 2">
    <name type="scientific">Escherichia phage K1F</name>
    <name type="common">Bacteriophage K1F</name>
    <dbReference type="NCBI Taxonomy" id="344021"/>
    <lineage>
        <taxon>Viruses</taxon>
        <taxon>Duplodnaviria</taxon>
        <taxon>Heunggongvirae</taxon>
        <taxon>Uroviricota</taxon>
        <taxon>Caudoviricetes</taxon>
        <taxon>Autographivirales</taxon>
        <taxon>Autotranscriptaviridae</taxon>
        <taxon>Studiervirinae</taxon>
        <taxon>Kayfunavirus</taxon>
        <taxon>Kayfunavirus K1F</taxon>
    </lineage>
</organism>
<evidence type="ECO:0000313" key="1">
    <source>
        <dbReference type="EMBL" id="CAJ29369.1"/>
    </source>
</evidence>
<accession>Q2WC91</accession>